<evidence type="ECO:0000313" key="2">
    <source>
        <dbReference type="Proteomes" id="UP000315295"/>
    </source>
</evidence>
<comment type="caution">
    <text evidence="1">The sequence shown here is derived from an EMBL/GenBank/DDBJ whole genome shotgun (WGS) entry which is preliminary data.</text>
</comment>
<evidence type="ECO:0000313" key="1">
    <source>
        <dbReference type="EMBL" id="TQE11472.1"/>
    </source>
</evidence>
<gene>
    <name evidence="1" type="ORF">C1H46_002847</name>
</gene>
<dbReference type="EMBL" id="VIEB01000029">
    <property type="protein sequence ID" value="TQE11472.1"/>
    <property type="molecule type" value="Genomic_DNA"/>
</dbReference>
<dbReference type="AlphaFoldDB" id="A0A540NKA3"/>
<keyword evidence="2" id="KW-1185">Reference proteome</keyword>
<protein>
    <submittedName>
        <fullName evidence="1">Uncharacterized protein</fullName>
    </submittedName>
</protein>
<organism evidence="1 2">
    <name type="scientific">Malus baccata</name>
    <name type="common">Siberian crab apple</name>
    <name type="synonym">Pyrus baccata</name>
    <dbReference type="NCBI Taxonomy" id="106549"/>
    <lineage>
        <taxon>Eukaryota</taxon>
        <taxon>Viridiplantae</taxon>
        <taxon>Streptophyta</taxon>
        <taxon>Embryophyta</taxon>
        <taxon>Tracheophyta</taxon>
        <taxon>Spermatophyta</taxon>
        <taxon>Magnoliopsida</taxon>
        <taxon>eudicotyledons</taxon>
        <taxon>Gunneridae</taxon>
        <taxon>Pentapetalae</taxon>
        <taxon>rosids</taxon>
        <taxon>fabids</taxon>
        <taxon>Rosales</taxon>
        <taxon>Rosaceae</taxon>
        <taxon>Amygdaloideae</taxon>
        <taxon>Maleae</taxon>
        <taxon>Malus</taxon>
    </lineage>
</organism>
<sequence length="110" mass="12336">MTVVRVMRRLRAVHVRVVWNGIFQGACGNWSKPEILQTQSRPYRKPYRPPPSSRTFRARPQRLNFSLRGTASWIMEDEFVQAIDALAGFSAGMKACVSISHSASATASIN</sequence>
<accession>A0A540NKA3</accession>
<proteinExistence type="predicted"/>
<reference evidence="1 2" key="1">
    <citation type="journal article" date="2019" name="G3 (Bethesda)">
        <title>Sequencing of a Wild Apple (Malus baccata) Genome Unravels the Differences Between Cultivated and Wild Apple Species Regarding Disease Resistance and Cold Tolerance.</title>
        <authorList>
            <person name="Chen X."/>
        </authorList>
    </citation>
    <scope>NUCLEOTIDE SEQUENCE [LARGE SCALE GENOMIC DNA]</scope>
    <source>
        <strain evidence="2">cv. Shandingzi</strain>
        <tissue evidence="1">Leaves</tissue>
    </source>
</reference>
<dbReference type="Proteomes" id="UP000315295">
    <property type="component" value="Unassembled WGS sequence"/>
</dbReference>
<name>A0A540NKA3_MALBA</name>